<reference evidence="1" key="1">
    <citation type="submission" date="2023-03" db="EMBL/GenBank/DDBJ databases">
        <title>DFI Biobank Strains.</title>
        <authorList>
            <person name="Mostad J."/>
            <person name="Paddock L."/>
            <person name="Medina S."/>
            <person name="Waligurski E."/>
            <person name="Barat B."/>
            <person name="Smith R."/>
            <person name="Burgo V."/>
            <person name="Metcalfe C."/>
            <person name="Woodson C."/>
            <person name="Sundararajan A."/>
            <person name="Ramaswamy R."/>
            <person name="Lin H."/>
            <person name="Pamer E.G."/>
        </authorList>
    </citation>
    <scope>NUCLEOTIDE SEQUENCE</scope>
    <source>
        <strain evidence="1">DFI.9.5</strain>
    </source>
</reference>
<evidence type="ECO:0000313" key="1">
    <source>
        <dbReference type="EMBL" id="MDE8698090.1"/>
    </source>
</evidence>
<organism evidence="1 2">
    <name type="scientific">Bacteroides cellulosilyticus</name>
    <dbReference type="NCBI Taxonomy" id="246787"/>
    <lineage>
        <taxon>Bacteria</taxon>
        <taxon>Pseudomonadati</taxon>
        <taxon>Bacteroidota</taxon>
        <taxon>Bacteroidia</taxon>
        <taxon>Bacteroidales</taxon>
        <taxon>Bacteroidaceae</taxon>
        <taxon>Bacteroides</taxon>
    </lineage>
</organism>
<protein>
    <submittedName>
        <fullName evidence="1">Uncharacterized protein</fullName>
    </submittedName>
</protein>
<comment type="caution">
    <text evidence="1">The sequence shown here is derived from an EMBL/GenBank/DDBJ whole genome shotgun (WGS) entry which is preliminary data.</text>
</comment>
<gene>
    <name evidence="1" type="ORF">PZH42_29310</name>
</gene>
<feature type="non-terminal residue" evidence="1">
    <location>
        <position position="1"/>
    </location>
</feature>
<feature type="non-terminal residue" evidence="1">
    <location>
        <position position="100"/>
    </location>
</feature>
<accession>A0AAW6MEG0</accession>
<dbReference type="Proteomes" id="UP001221924">
    <property type="component" value="Unassembled WGS sequence"/>
</dbReference>
<name>A0AAW6MEG0_9BACE</name>
<evidence type="ECO:0000313" key="2">
    <source>
        <dbReference type="Proteomes" id="UP001221924"/>
    </source>
</evidence>
<proteinExistence type="predicted"/>
<dbReference type="EMBL" id="JARFID010000698">
    <property type="protein sequence ID" value="MDE8698090.1"/>
    <property type="molecule type" value="Genomic_DNA"/>
</dbReference>
<sequence>ARRCADKGQSVDLSDQTTESGIPNFIGTWHYETITQAVLGTASDTILYDYVNNPHEQQFYEVYTPDSIMTFYVIQNDTLMNKLRFSVADKGKHAIPHSSV</sequence>
<dbReference type="AlphaFoldDB" id="A0AAW6MEG0"/>